<accession>A0A0A8YVP7</accession>
<evidence type="ECO:0000256" key="1">
    <source>
        <dbReference type="SAM" id="MobiDB-lite"/>
    </source>
</evidence>
<feature type="region of interest" description="Disordered" evidence="1">
    <location>
        <begin position="1"/>
        <end position="33"/>
    </location>
</feature>
<name>A0A0A8YVP7_ARUDO</name>
<dbReference type="AlphaFoldDB" id="A0A0A8YVP7"/>
<evidence type="ECO:0000313" key="2">
    <source>
        <dbReference type="EMBL" id="JAD30651.1"/>
    </source>
</evidence>
<reference evidence="2" key="1">
    <citation type="submission" date="2014-09" db="EMBL/GenBank/DDBJ databases">
        <authorList>
            <person name="Magalhaes I.L.F."/>
            <person name="Oliveira U."/>
            <person name="Santos F.R."/>
            <person name="Vidigal T.H.D.A."/>
            <person name="Brescovit A.D."/>
            <person name="Santos A.J."/>
        </authorList>
    </citation>
    <scope>NUCLEOTIDE SEQUENCE</scope>
    <source>
        <tissue evidence="2">Shoot tissue taken approximately 20 cm above the soil surface</tissue>
    </source>
</reference>
<reference evidence="2" key="2">
    <citation type="journal article" date="2015" name="Data Brief">
        <title>Shoot transcriptome of the giant reed, Arundo donax.</title>
        <authorList>
            <person name="Barrero R.A."/>
            <person name="Guerrero F.D."/>
            <person name="Moolhuijzen P."/>
            <person name="Goolsby J.A."/>
            <person name="Tidwell J."/>
            <person name="Bellgard S.E."/>
            <person name="Bellgard M.I."/>
        </authorList>
    </citation>
    <scope>NUCLEOTIDE SEQUENCE</scope>
    <source>
        <tissue evidence="2">Shoot tissue taken approximately 20 cm above the soil surface</tissue>
    </source>
</reference>
<sequence length="33" mass="3862">MKFPQGQICSTKYGGENENPKINPQNTRIKRRK</sequence>
<protein>
    <submittedName>
        <fullName evidence="2">Uncharacterized protein</fullName>
    </submittedName>
</protein>
<organism evidence="2">
    <name type="scientific">Arundo donax</name>
    <name type="common">Giant reed</name>
    <name type="synonym">Donax arundinaceus</name>
    <dbReference type="NCBI Taxonomy" id="35708"/>
    <lineage>
        <taxon>Eukaryota</taxon>
        <taxon>Viridiplantae</taxon>
        <taxon>Streptophyta</taxon>
        <taxon>Embryophyta</taxon>
        <taxon>Tracheophyta</taxon>
        <taxon>Spermatophyta</taxon>
        <taxon>Magnoliopsida</taxon>
        <taxon>Liliopsida</taxon>
        <taxon>Poales</taxon>
        <taxon>Poaceae</taxon>
        <taxon>PACMAD clade</taxon>
        <taxon>Arundinoideae</taxon>
        <taxon>Arundineae</taxon>
        <taxon>Arundo</taxon>
    </lineage>
</organism>
<proteinExistence type="predicted"/>
<dbReference type="EMBL" id="GBRH01267244">
    <property type="protein sequence ID" value="JAD30651.1"/>
    <property type="molecule type" value="Transcribed_RNA"/>
</dbReference>